<name>A0A183AYT1_9TREM</name>
<evidence type="ECO:0000256" key="1">
    <source>
        <dbReference type="SAM" id="MobiDB-lite"/>
    </source>
</evidence>
<dbReference type="AlphaFoldDB" id="A0A183AYT1"/>
<organism evidence="4">
    <name type="scientific">Echinostoma caproni</name>
    <dbReference type="NCBI Taxonomy" id="27848"/>
    <lineage>
        <taxon>Eukaryota</taxon>
        <taxon>Metazoa</taxon>
        <taxon>Spiralia</taxon>
        <taxon>Lophotrochozoa</taxon>
        <taxon>Platyhelminthes</taxon>
        <taxon>Trematoda</taxon>
        <taxon>Digenea</taxon>
        <taxon>Plagiorchiida</taxon>
        <taxon>Echinostomata</taxon>
        <taxon>Echinostomatoidea</taxon>
        <taxon>Echinostomatidae</taxon>
        <taxon>Echinostoma</taxon>
    </lineage>
</organism>
<dbReference type="WBParaSite" id="ECPE_0001215201-mRNA-1">
    <property type="protein sequence ID" value="ECPE_0001215201-mRNA-1"/>
    <property type="gene ID" value="ECPE_0001215201"/>
</dbReference>
<feature type="compositionally biased region" description="Basic and acidic residues" evidence="1">
    <location>
        <begin position="73"/>
        <end position="83"/>
    </location>
</feature>
<dbReference type="EMBL" id="UZAN01052186">
    <property type="protein sequence ID" value="VDP89359.1"/>
    <property type="molecule type" value="Genomic_DNA"/>
</dbReference>
<evidence type="ECO:0000313" key="3">
    <source>
        <dbReference type="Proteomes" id="UP000272942"/>
    </source>
</evidence>
<evidence type="ECO:0000313" key="4">
    <source>
        <dbReference type="WBParaSite" id="ECPE_0001215201-mRNA-1"/>
    </source>
</evidence>
<dbReference type="Proteomes" id="UP000272942">
    <property type="component" value="Unassembled WGS sequence"/>
</dbReference>
<sequence length="115" mass="12851">MKPAHPLPGASRPKVKKEVQTEQYFYALSDPKREDVPTRKRRIKRDTDEYVPGEQSESDYDPAAVSRQKRRMKNLEEKLENDRANTSASDGNSAAVPSCPTSTTVQVSPIPPPAK</sequence>
<keyword evidence="3" id="KW-1185">Reference proteome</keyword>
<reference evidence="2 3" key="2">
    <citation type="submission" date="2018-11" db="EMBL/GenBank/DDBJ databases">
        <authorList>
            <consortium name="Pathogen Informatics"/>
        </authorList>
    </citation>
    <scope>NUCLEOTIDE SEQUENCE [LARGE SCALE GENOMIC DNA]</scope>
    <source>
        <strain evidence="2 3">Egypt</strain>
    </source>
</reference>
<accession>A0A183AYT1</accession>
<protein>
    <submittedName>
        <fullName evidence="4">BLVR domain-containing protein</fullName>
    </submittedName>
</protein>
<reference evidence="4" key="1">
    <citation type="submission" date="2016-06" db="UniProtKB">
        <authorList>
            <consortium name="WormBaseParasite"/>
        </authorList>
    </citation>
    <scope>IDENTIFICATION</scope>
</reference>
<gene>
    <name evidence="2" type="ORF">ECPE_LOCUS12116</name>
</gene>
<evidence type="ECO:0000313" key="2">
    <source>
        <dbReference type="EMBL" id="VDP89359.1"/>
    </source>
</evidence>
<proteinExistence type="predicted"/>
<feature type="region of interest" description="Disordered" evidence="1">
    <location>
        <begin position="26"/>
        <end position="115"/>
    </location>
</feature>